<feature type="compositionally biased region" description="Acidic residues" evidence="1">
    <location>
        <begin position="220"/>
        <end position="243"/>
    </location>
</feature>
<evidence type="ECO:0008006" key="4">
    <source>
        <dbReference type="Google" id="ProtNLM"/>
    </source>
</evidence>
<evidence type="ECO:0000313" key="3">
    <source>
        <dbReference type="Proteomes" id="UP000572817"/>
    </source>
</evidence>
<evidence type="ECO:0000256" key="1">
    <source>
        <dbReference type="SAM" id="MobiDB-lite"/>
    </source>
</evidence>
<feature type="region of interest" description="Disordered" evidence="1">
    <location>
        <begin position="123"/>
        <end position="150"/>
    </location>
</feature>
<gene>
    <name evidence="2" type="ORF">GTA08_BOTSDO05804</name>
</gene>
<dbReference type="OrthoDB" id="3943230at2759"/>
<feature type="region of interest" description="Disordered" evidence="1">
    <location>
        <begin position="178"/>
        <end position="303"/>
    </location>
</feature>
<reference evidence="2" key="1">
    <citation type="submission" date="2020-04" db="EMBL/GenBank/DDBJ databases">
        <title>Genome Assembly and Annotation of Botryosphaeria dothidea sdau 11-99, a Latent Pathogen of Apple Fruit Ring Rot in China.</title>
        <authorList>
            <person name="Yu C."/>
            <person name="Diao Y."/>
            <person name="Lu Q."/>
            <person name="Zhao J."/>
            <person name="Cui S."/>
            <person name="Peng C."/>
            <person name="He B."/>
            <person name="Liu H."/>
        </authorList>
    </citation>
    <scope>NUCLEOTIDE SEQUENCE [LARGE SCALE GENOMIC DNA]</scope>
    <source>
        <strain evidence="2">Sdau11-99</strain>
    </source>
</reference>
<dbReference type="EMBL" id="WWBZ02000033">
    <property type="protein sequence ID" value="KAF4306470.1"/>
    <property type="molecule type" value="Genomic_DNA"/>
</dbReference>
<protein>
    <recommendedName>
        <fullName evidence="4">PWWP domain-containing protein</fullName>
    </recommendedName>
</protein>
<feature type="compositionally biased region" description="Basic and acidic residues" evidence="1">
    <location>
        <begin position="196"/>
        <end position="219"/>
    </location>
</feature>
<name>A0A8H4IRT1_9PEZI</name>
<feature type="compositionally biased region" description="Low complexity" evidence="1">
    <location>
        <begin position="276"/>
        <end position="294"/>
    </location>
</feature>
<dbReference type="Proteomes" id="UP000572817">
    <property type="component" value="Unassembled WGS sequence"/>
</dbReference>
<keyword evidence="3" id="KW-1185">Reference proteome</keyword>
<dbReference type="CDD" id="cd05162">
    <property type="entry name" value="PWWP"/>
    <property type="match status" value="1"/>
</dbReference>
<comment type="caution">
    <text evidence="2">The sequence shown here is derived from an EMBL/GenBank/DDBJ whole genome shotgun (WGS) entry which is preliminary data.</text>
</comment>
<sequence length="423" mass="47914">MPADSAKANDASYHLVESRGHMWPAVLCEEDMIPAEEVEVRPSGYYRGVLLLGILEFKWVLESELYEFDPSASQRVSEGPLQQKLQQAFDSVLGSPDGSGQPFYPDMGYWRSELLACDLDNDKTPSTSDAESISMLPTPPRIKKVTPPSAKDLKRPWAKFKFDNKFGEEFGYAKKKVKSGSKKSGHWFPDEDPNSADDKPPSGYFDKIKKEKTELKREDSDEDDMLDEGGGEEADASDTDDDEEHKSNHKPPKLAQQRPKKKPSTCVSDLPEQHGSRSTSRLTSTSSKSVSSKTEGSNRNPEVTQLCKELDAARAECSWEQAEFAANHLVGLAPWSASDTILIAKVAFRVPARVNVKYNFEHWLREAVADEFHRRYEYLREMFNGMMTVLFKDHEDLAEMVYERRLQSIREKRVEVIEISDSD</sequence>
<organism evidence="2 3">
    <name type="scientific">Botryosphaeria dothidea</name>
    <dbReference type="NCBI Taxonomy" id="55169"/>
    <lineage>
        <taxon>Eukaryota</taxon>
        <taxon>Fungi</taxon>
        <taxon>Dikarya</taxon>
        <taxon>Ascomycota</taxon>
        <taxon>Pezizomycotina</taxon>
        <taxon>Dothideomycetes</taxon>
        <taxon>Dothideomycetes incertae sedis</taxon>
        <taxon>Botryosphaeriales</taxon>
        <taxon>Botryosphaeriaceae</taxon>
        <taxon>Botryosphaeria</taxon>
    </lineage>
</organism>
<proteinExistence type="predicted"/>
<evidence type="ECO:0000313" key="2">
    <source>
        <dbReference type="EMBL" id="KAF4306470.1"/>
    </source>
</evidence>
<dbReference type="AlphaFoldDB" id="A0A8H4IRT1"/>
<accession>A0A8H4IRT1</accession>
<feature type="compositionally biased region" description="Basic residues" evidence="1">
    <location>
        <begin position="247"/>
        <end position="263"/>
    </location>
</feature>